<dbReference type="EC" id="7.1.2.2" evidence="7"/>
<dbReference type="InterPro" id="IPR004100">
    <property type="entry name" value="ATPase_F1/V1/A1_a/bsu_N"/>
</dbReference>
<evidence type="ECO:0000256" key="4">
    <source>
        <dbReference type="ARBA" id="ARBA00022840"/>
    </source>
</evidence>
<keyword evidence="6 7" id="KW-0406">Ion transport</keyword>
<evidence type="ECO:0000259" key="11">
    <source>
        <dbReference type="Pfam" id="PF22919"/>
    </source>
</evidence>
<organism evidence="12 13">
    <name type="scientific">Mobilitalea sibirica</name>
    <dbReference type="NCBI Taxonomy" id="1462919"/>
    <lineage>
        <taxon>Bacteria</taxon>
        <taxon>Bacillati</taxon>
        <taxon>Bacillota</taxon>
        <taxon>Clostridia</taxon>
        <taxon>Lachnospirales</taxon>
        <taxon>Lachnospiraceae</taxon>
        <taxon>Mobilitalea</taxon>
    </lineage>
</organism>
<evidence type="ECO:0000256" key="3">
    <source>
        <dbReference type="ARBA" id="ARBA00022741"/>
    </source>
</evidence>
<dbReference type="RefSeq" id="WP_197662595.1">
    <property type="nucleotide sequence ID" value="NZ_JAEAGR010000020.1"/>
</dbReference>
<evidence type="ECO:0000259" key="8">
    <source>
        <dbReference type="Pfam" id="PF00006"/>
    </source>
</evidence>
<dbReference type="InterPro" id="IPR024034">
    <property type="entry name" value="ATPase_F1/V1_b/a_C"/>
</dbReference>
<dbReference type="GO" id="GO:0046961">
    <property type="term" value="F:proton-transporting ATPase activity, rotational mechanism"/>
    <property type="evidence" value="ECO:0007669"/>
    <property type="project" value="InterPro"/>
</dbReference>
<dbReference type="CDD" id="cd18111">
    <property type="entry name" value="ATP-synt_V_A-type_alpha_C"/>
    <property type="match status" value="1"/>
</dbReference>
<dbReference type="SUPFAM" id="SSF50615">
    <property type="entry name" value="N-terminal domain of alpha and beta subunits of F1 ATP synthase"/>
    <property type="match status" value="1"/>
</dbReference>
<feature type="domain" description="ATP synthase A/B type C-terminal" evidence="11">
    <location>
        <begin position="446"/>
        <end position="539"/>
    </location>
</feature>
<keyword evidence="2 7" id="KW-0813">Transport</keyword>
<dbReference type="InterPro" id="IPR000194">
    <property type="entry name" value="ATPase_F1/V1/A1_a/bsu_nucl-bd"/>
</dbReference>
<dbReference type="Pfam" id="PF02874">
    <property type="entry name" value="ATP-synt_ab_N"/>
    <property type="match status" value="1"/>
</dbReference>
<proteinExistence type="inferred from homology"/>
<keyword evidence="7" id="KW-0066">ATP synthesis</keyword>
<dbReference type="Gene3D" id="3.40.50.300">
    <property type="entry name" value="P-loop containing nucleotide triphosphate hydrolases"/>
    <property type="match status" value="1"/>
</dbReference>
<dbReference type="InterPro" id="IPR023366">
    <property type="entry name" value="ATP_synth_asu-like_sf"/>
</dbReference>
<dbReference type="PANTHER" id="PTHR43607:SF1">
    <property type="entry name" value="H(+)-TRANSPORTING TWO-SECTOR ATPASE"/>
    <property type="match status" value="1"/>
</dbReference>
<dbReference type="InterPro" id="IPR036121">
    <property type="entry name" value="ATPase_F1/V1/A1_a/bsu_N_sf"/>
</dbReference>
<dbReference type="EMBL" id="JAEAGR010000020">
    <property type="protein sequence ID" value="MBH1942342.1"/>
    <property type="molecule type" value="Genomic_DNA"/>
</dbReference>
<comment type="function">
    <text evidence="7">Produces ATP from ADP in the presence of a proton gradient across the membrane. The V-type alpha chain is a catalytic subunit.</text>
</comment>
<feature type="domain" description="ATPase F1/V1/A1 complex alpha/beta subunit N-terminal" evidence="9">
    <location>
        <begin position="9"/>
        <end position="71"/>
    </location>
</feature>
<feature type="domain" description="ATPsynthase alpha/beta subunit barrel-sandwich" evidence="10">
    <location>
        <begin position="111"/>
        <end position="198"/>
    </location>
</feature>
<dbReference type="Proteomes" id="UP000623269">
    <property type="component" value="Unassembled WGS sequence"/>
</dbReference>
<dbReference type="Gene3D" id="2.40.30.20">
    <property type="match status" value="1"/>
</dbReference>
<dbReference type="InterPro" id="IPR022878">
    <property type="entry name" value="V-ATPase_asu"/>
</dbReference>
<dbReference type="Gene3D" id="1.10.1140.10">
    <property type="entry name" value="Bovine Mitochondrial F1-atpase, Atp Synthase Beta Chain, Chain D, domain 3"/>
    <property type="match status" value="1"/>
</dbReference>
<dbReference type="SUPFAM" id="SSF47917">
    <property type="entry name" value="C-terminal domain of alpha and beta subunits of F1 ATP synthase"/>
    <property type="match status" value="1"/>
</dbReference>
<comment type="similarity">
    <text evidence="1 7">Belongs to the ATPase alpha/beta chains family.</text>
</comment>
<keyword evidence="4 7" id="KW-0067">ATP-binding</keyword>
<dbReference type="InterPro" id="IPR031686">
    <property type="entry name" value="ATP-synth_a_Xtn"/>
</dbReference>
<dbReference type="InterPro" id="IPR055190">
    <property type="entry name" value="ATP-synt_VA_C"/>
</dbReference>
<evidence type="ECO:0000256" key="6">
    <source>
        <dbReference type="ARBA" id="ARBA00023065"/>
    </source>
</evidence>
<dbReference type="SUPFAM" id="SSF52540">
    <property type="entry name" value="P-loop containing nucleoside triphosphate hydrolases"/>
    <property type="match status" value="1"/>
</dbReference>
<keyword evidence="13" id="KW-1185">Reference proteome</keyword>
<dbReference type="NCBIfam" id="NF003220">
    <property type="entry name" value="PRK04192.1"/>
    <property type="match status" value="1"/>
</dbReference>
<evidence type="ECO:0000313" key="13">
    <source>
        <dbReference type="Proteomes" id="UP000623269"/>
    </source>
</evidence>
<gene>
    <name evidence="7" type="primary">atpA</name>
    <name evidence="12" type="ORF">I5677_15680</name>
</gene>
<feature type="domain" description="ATPase F1/V1/A1 complex alpha/beta subunit nucleotide-binding" evidence="8">
    <location>
        <begin position="216"/>
        <end position="437"/>
    </location>
</feature>
<name>A0A8J7KXW8_9FIRM</name>
<feature type="binding site" evidence="7">
    <location>
        <begin position="236"/>
        <end position="243"/>
    </location>
    <ligand>
        <name>ATP</name>
        <dbReference type="ChEBI" id="CHEBI:30616"/>
    </ligand>
</feature>
<dbReference type="GO" id="GO:0042777">
    <property type="term" value="P:proton motive force-driven plasma membrane ATP synthesis"/>
    <property type="evidence" value="ECO:0007669"/>
    <property type="project" value="UniProtKB-UniRule"/>
</dbReference>
<keyword evidence="5 7" id="KW-1278">Translocase</keyword>
<dbReference type="GO" id="GO:0045259">
    <property type="term" value="C:proton-transporting ATP synthase complex"/>
    <property type="evidence" value="ECO:0007669"/>
    <property type="project" value="UniProtKB-ARBA"/>
</dbReference>
<comment type="caution">
    <text evidence="12">The sequence shown here is derived from an EMBL/GenBank/DDBJ whole genome shotgun (WGS) entry which is preliminary data.</text>
</comment>
<dbReference type="Pfam" id="PF00006">
    <property type="entry name" value="ATP-synt_ab"/>
    <property type="match status" value="1"/>
</dbReference>
<reference evidence="12" key="1">
    <citation type="submission" date="2020-12" db="EMBL/GenBank/DDBJ databases">
        <title>M. sibirica DSM 26468T genome.</title>
        <authorList>
            <person name="Thieme N."/>
            <person name="Rettenmaier R."/>
            <person name="Zverlov V."/>
            <person name="Liebl W."/>
        </authorList>
    </citation>
    <scope>NUCLEOTIDE SEQUENCE</scope>
    <source>
        <strain evidence="12">DSM 26468</strain>
    </source>
</reference>
<evidence type="ECO:0000259" key="9">
    <source>
        <dbReference type="Pfam" id="PF02874"/>
    </source>
</evidence>
<dbReference type="Gene3D" id="2.40.50.100">
    <property type="match status" value="1"/>
</dbReference>
<dbReference type="Pfam" id="PF16886">
    <property type="entry name" value="ATP-synt_ab_Xtn"/>
    <property type="match status" value="1"/>
</dbReference>
<keyword evidence="7" id="KW-0375">Hydrogen ion transport</keyword>
<dbReference type="GO" id="GO:0046933">
    <property type="term" value="F:proton-transporting ATP synthase activity, rotational mechanism"/>
    <property type="evidence" value="ECO:0007669"/>
    <property type="project" value="UniProtKB-UniRule"/>
</dbReference>
<evidence type="ECO:0000259" key="10">
    <source>
        <dbReference type="Pfam" id="PF16886"/>
    </source>
</evidence>
<evidence type="ECO:0000256" key="1">
    <source>
        <dbReference type="ARBA" id="ARBA00008936"/>
    </source>
</evidence>
<dbReference type="CDD" id="cd01134">
    <property type="entry name" value="V_A-ATPase_A"/>
    <property type="match status" value="1"/>
</dbReference>
<comment type="catalytic activity">
    <reaction evidence="7">
        <text>ATP + H2O + 4 H(+)(in) = ADP + phosphate + 5 H(+)(out)</text>
        <dbReference type="Rhea" id="RHEA:57720"/>
        <dbReference type="ChEBI" id="CHEBI:15377"/>
        <dbReference type="ChEBI" id="CHEBI:15378"/>
        <dbReference type="ChEBI" id="CHEBI:30616"/>
        <dbReference type="ChEBI" id="CHEBI:43474"/>
        <dbReference type="ChEBI" id="CHEBI:456216"/>
        <dbReference type="EC" id="7.1.2.2"/>
    </reaction>
</comment>
<evidence type="ECO:0000256" key="2">
    <source>
        <dbReference type="ARBA" id="ARBA00022448"/>
    </source>
</evidence>
<protein>
    <recommendedName>
        <fullName evidence="7">V-type ATP synthase alpha chain</fullName>
        <ecNumber evidence="7">7.1.2.2</ecNumber>
    </recommendedName>
    <alternativeName>
        <fullName evidence="7">V-ATPase subunit A</fullName>
    </alternativeName>
</protein>
<dbReference type="InterPro" id="IPR027417">
    <property type="entry name" value="P-loop_NTPase"/>
</dbReference>
<evidence type="ECO:0000256" key="7">
    <source>
        <dbReference type="HAMAP-Rule" id="MF_00309"/>
    </source>
</evidence>
<accession>A0A8J7KXW8</accession>
<evidence type="ECO:0000313" key="12">
    <source>
        <dbReference type="EMBL" id="MBH1942342.1"/>
    </source>
</evidence>
<dbReference type="Pfam" id="PF22919">
    <property type="entry name" value="ATP-synt_VA_C"/>
    <property type="match status" value="1"/>
</dbReference>
<dbReference type="HAMAP" id="MF_00309">
    <property type="entry name" value="ATP_synth_A_arch"/>
    <property type="match status" value="1"/>
</dbReference>
<keyword evidence="3 7" id="KW-0547">Nucleotide-binding</keyword>
<dbReference type="GO" id="GO:0005524">
    <property type="term" value="F:ATP binding"/>
    <property type="evidence" value="ECO:0007669"/>
    <property type="project" value="UniProtKB-UniRule"/>
</dbReference>
<evidence type="ECO:0000256" key="5">
    <source>
        <dbReference type="ARBA" id="ARBA00022967"/>
    </source>
</evidence>
<dbReference type="AlphaFoldDB" id="A0A8J7KXW8"/>
<dbReference type="PANTHER" id="PTHR43607">
    <property type="entry name" value="V-TYPE PROTON ATPASE CATALYTIC SUBUNIT A"/>
    <property type="match status" value="1"/>
</dbReference>
<sequence length="590" mass="65748">MLSCFTGKIYGINGPIIYLAGNHGFKMGEMVLVGNMKLVGEVIGLTKDKTTIQVYEETTGLRPGDEVIGTGSAVSVTLAPGIIGNIFDGIERPLKEVAKHFGAFISRGISVDSLDTQKLWDVHITVKPGDMLYGGSIIAEVPETTSIMHKSMVPPNVCGVVTDVAEDGKYTINDTIVTIKDKDGNIKELTLTQRWPIRVPRPVDKRFSSDRPLITGQRIIDTLFPIAKGGTAAIPGGFGTGKTMTQHQFAKWSDADIIVYIGCGERGNEMTEVLEDFSKLVDPKTGNPLLDRTTLIANTSNMPVAAREASIYTGITLAEYYRDMGYHVAIMADSTSRWAEALRELSGRLEEMPAEEGFPAYLASKLSAFYERAGFMQNLNHTEGSVTIIGAVSPQGGDFSEPVTQNTKRFVRCFWALDKSLAYARHFPAIQWLTSYSEYLSDLAPWYITNVGEDFVECRNQILSLLTEESHLNEIVKLIGSDVLPDDQKLILEIARVIRLGFVQQNAYHPSDTYVPMEKQLKMMQVILYLYSRAKQLVDMNMPMSLLREEDIFEKIISIKYDVANDELDKFEDYKELIDTFYNRIMAKNA</sequence>